<keyword evidence="8 11" id="KW-1133">Transmembrane helix</keyword>
<feature type="transmembrane region" description="Helical" evidence="11">
    <location>
        <begin position="320"/>
        <end position="339"/>
    </location>
</feature>
<evidence type="ECO:0000256" key="1">
    <source>
        <dbReference type="ARBA" id="ARBA00004477"/>
    </source>
</evidence>
<dbReference type="OrthoDB" id="10066429at2759"/>
<name>A0A9P6ZU27_9AGAM</name>
<evidence type="ECO:0000313" key="13">
    <source>
        <dbReference type="Proteomes" id="UP000714275"/>
    </source>
</evidence>
<keyword evidence="3" id="KW-0337">GPI-anchor biosynthesis</keyword>
<evidence type="ECO:0000256" key="2">
    <source>
        <dbReference type="ARBA" id="ARBA00004687"/>
    </source>
</evidence>
<evidence type="ECO:0000256" key="4">
    <source>
        <dbReference type="ARBA" id="ARBA00022676"/>
    </source>
</evidence>
<comment type="similarity">
    <text evidence="10">Belongs to the glycosyltransferase 22 family. PIGZ subfamily.</text>
</comment>
<gene>
    <name evidence="12" type="ORF">EV702DRAFT_1109181</name>
</gene>
<comment type="caution">
    <text evidence="12">The sequence shown here is derived from an EMBL/GenBank/DDBJ whole genome shotgun (WGS) entry which is preliminary data.</text>
</comment>
<feature type="transmembrane region" description="Helical" evidence="11">
    <location>
        <begin position="371"/>
        <end position="389"/>
    </location>
</feature>
<sequence length="528" mass="58531">MISSRTFKWIYAGLWTLRICFALLGTGYIHPDEHMQNGEVTSGDITSYHTIRTWEWSAALPVRSIVPAFATTGITVWFANLFSKKHLTQGVHPMSLFRLERSAFLVISGLIDYSLMSLVPTPSARHLGLLLLASSHVTNTFQVRPFSNSIEAVLVALSLLFLRKINSVKTLDKSYFLHLLAITFVTGIFTRPTFLIFGAPIAYQVALGTFTYARTATGWLRLVVPPLFTAGGACAAFLVVDTLYFRGTLDDLVVTPFNFLMYNFSSQNLAEHGLHPHWLHVFVNLPMLFGPWVIWLAVRALVDGATLLNEKNDQSFEVDILHPTIIQMIILSLTVLSVQPHQEPRFLVPLLLPIIVLIANTGQLAHAGKAFWVTCSIFNFVLAVLFGILHQGGVVPSLFYLHSVVADSSLVARTNIIYWKTYIPPLHLLGVSERDVSTGLISFIDLAGASQGDFATSLSAGDYDRTFVVTPVAMRSMLPPGIMDCMELNQSIFPHLDLDHISESMATGVLDGLRLGIYTLSRNCCLNY</sequence>
<feature type="transmembrane region" description="Helical" evidence="11">
    <location>
        <begin position="278"/>
        <end position="300"/>
    </location>
</feature>
<dbReference type="AlphaFoldDB" id="A0A9P6ZU27"/>
<evidence type="ECO:0000256" key="9">
    <source>
        <dbReference type="ARBA" id="ARBA00023136"/>
    </source>
</evidence>
<accession>A0A9P6ZU27</accession>
<evidence type="ECO:0000256" key="8">
    <source>
        <dbReference type="ARBA" id="ARBA00022989"/>
    </source>
</evidence>
<dbReference type="InterPro" id="IPR005599">
    <property type="entry name" value="GPI_mannosylTrfase"/>
</dbReference>
<evidence type="ECO:0000256" key="5">
    <source>
        <dbReference type="ARBA" id="ARBA00022679"/>
    </source>
</evidence>
<evidence type="ECO:0000256" key="6">
    <source>
        <dbReference type="ARBA" id="ARBA00022692"/>
    </source>
</evidence>
<dbReference type="EC" id="2.4.1.-" evidence="11"/>
<feature type="transmembrane region" description="Helical" evidence="11">
    <location>
        <begin position="346"/>
        <end position="365"/>
    </location>
</feature>
<feature type="transmembrane region" description="Helical" evidence="11">
    <location>
        <begin position="174"/>
        <end position="199"/>
    </location>
</feature>
<keyword evidence="5" id="KW-0808">Transferase</keyword>
<keyword evidence="9 11" id="KW-0472">Membrane</keyword>
<evidence type="ECO:0000256" key="10">
    <source>
        <dbReference type="ARBA" id="ARBA00038466"/>
    </source>
</evidence>
<feature type="transmembrane region" description="Helical" evidence="11">
    <location>
        <begin position="219"/>
        <end position="240"/>
    </location>
</feature>
<evidence type="ECO:0000256" key="3">
    <source>
        <dbReference type="ARBA" id="ARBA00022502"/>
    </source>
</evidence>
<dbReference type="GO" id="GO:0005789">
    <property type="term" value="C:endoplasmic reticulum membrane"/>
    <property type="evidence" value="ECO:0007669"/>
    <property type="project" value="UniProtKB-SubCell"/>
</dbReference>
<evidence type="ECO:0000256" key="11">
    <source>
        <dbReference type="RuleBase" id="RU363075"/>
    </source>
</evidence>
<organism evidence="12 13">
    <name type="scientific">Suillus placidus</name>
    <dbReference type="NCBI Taxonomy" id="48579"/>
    <lineage>
        <taxon>Eukaryota</taxon>
        <taxon>Fungi</taxon>
        <taxon>Dikarya</taxon>
        <taxon>Basidiomycota</taxon>
        <taxon>Agaricomycotina</taxon>
        <taxon>Agaricomycetes</taxon>
        <taxon>Agaricomycetidae</taxon>
        <taxon>Boletales</taxon>
        <taxon>Suillineae</taxon>
        <taxon>Suillaceae</taxon>
        <taxon>Suillus</taxon>
    </lineage>
</organism>
<dbReference type="GO" id="GO:0000026">
    <property type="term" value="F:alpha-1,2-mannosyltransferase activity"/>
    <property type="evidence" value="ECO:0007669"/>
    <property type="project" value="TreeGrafter"/>
</dbReference>
<feature type="transmembrane region" description="Helical" evidence="11">
    <location>
        <begin position="9"/>
        <end position="29"/>
    </location>
</feature>
<comment type="subcellular location">
    <subcellularLocation>
        <location evidence="1 11">Endoplasmic reticulum membrane</location>
        <topology evidence="1 11">Multi-pass membrane protein</topology>
    </subcellularLocation>
</comment>
<feature type="transmembrane region" description="Helical" evidence="11">
    <location>
        <begin position="103"/>
        <end position="121"/>
    </location>
</feature>
<dbReference type="Proteomes" id="UP000714275">
    <property type="component" value="Unassembled WGS sequence"/>
</dbReference>
<dbReference type="EMBL" id="JABBWD010000026">
    <property type="protein sequence ID" value="KAG1776526.1"/>
    <property type="molecule type" value="Genomic_DNA"/>
</dbReference>
<dbReference type="GO" id="GO:0006506">
    <property type="term" value="P:GPI anchor biosynthetic process"/>
    <property type="evidence" value="ECO:0007669"/>
    <property type="project" value="UniProtKB-KW"/>
</dbReference>
<keyword evidence="6 11" id="KW-0812">Transmembrane</keyword>
<feature type="transmembrane region" description="Helical" evidence="11">
    <location>
        <begin position="141"/>
        <end position="162"/>
    </location>
</feature>
<dbReference type="PANTHER" id="PTHR22760">
    <property type="entry name" value="GLYCOSYLTRANSFERASE"/>
    <property type="match status" value="1"/>
</dbReference>
<comment type="pathway">
    <text evidence="2">Glycolipid biosynthesis; glycosylphosphatidylinositol-anchor biosynthesis.</text>
</comment>
<keyword evidence="7 11" id="KW-0256">Endoplasmic reticulum</keyword>
<keyword evidence="13" id="KW-1185">Reference proteome</keyword>
<dbReference type="Pfam" id="PF03901">
    <property type="entry name" value="Glyco_transf_22"/>
    <property type="match status" value="1"/>
</dbReference>
<dbReference type="PANTHER" id="PTHR22760:SF3">
    <property type="entry name" value="GPI MANNOSYLTRANSFERASE 4"/>
    <property type="match status" value="1"/>
</dbReference>
<feature type="transmembrane region" description="Helical" evidence="11">
    <location>
        <begin position="64"/>
        <end position="82"/>
    </location>
</feature>
<evidence type="ECO:0000313" key="12">
    <source>
        <dbReference type="EMBL" id="KAG1776526.1"/>
    </source>
</evidence>
<protein>
    <recommendedName>
        <fullName evidence="11">Mannosyltransferase</fullName>
        <ecNumber evidence="11">2.4.1.-</ecNumber>
    </recommendedName>
</protein>
<evidence type="ECO:0000256" key="7">
    <source>
        <dbReference type="ARBA" id="ARBA00022824"/>
    </source>
</evidence>
<proteinExistence type="inferred from homology"/>
<reference evidence="12" key="1">
    <citation type="journal article" date="2020" name="New Phytol.">
        <title>Comparative genomics reveals dynamic genome evolution in host specialist ectomycorrhizal fungi.</title>
        <authorList>
            <person name="Lofgren L.A."/>
            <person name="Nguyen N.H."/>
            <person name="Vilgalys R."/>
            <person name="Ruytinx J."/>
            <person name="Liao H.L."/>
            <person name="Branco S."/>
            <person name="Kuo A."/>
            <person name="LaButti K."/>
            <person name="Lipzen A."/>
            <person name="Andreopoulos W."/>
            <person name="Pangilinan J."/>
            <person name="Riley R."/>
            <person name="Hundley H."/>
            <person name="Na H."/>
            <person name="Barry K."/>
            <person name="Grigoriev I.V."/>
            <person name="Stajich J.E."/>
            <person name="Kennedy P.G."/>
        </authorList>
    </citation>
    <scope>NUCLEOTIDE SEQUENCE</scope>
    <source>
        <strain evidence="12">DOB743</strain>
    </source>
</reference>
<keyword evidence="4 11" id="KW-0328">Glycosyltransferase</keyword>